<dbReference type="GO" id="GO:0006508">
    <property type="term" value="P:proteolysis"/>
    <property type="evidence" value="ECO:0007669"/>
    <property type="project" value="UniProtKB-KW"/>
</dbReference>
<dbReference type="PRINTS" id="PR00862">
    <property type="entry name" value="PROLIGOPTASE"/>
</dbReference>
<dbReference type="SUPFAM" id="SSF50993">
    <property type="entry name" value="Peptidase/esterase 'gauge' domain"/>
    <property type="match status" value="1"/>
</dbReference>
<gene>
    <name evidence="9" type="ORF">FAES_3858</name>
</gene>
<dbReference type="InterPro" id="IPR002470">
    <property type="entry name" value="Peptidase_S9A"/>
</dbReference>
<evidence type="ECO:0000256" key="6">
    <source>
        <dbReference type="SAM" id="SignalP"/>
    </source>
</evidence>
<dbReference type="AlphaFoldDB" id="I0KCL1"/>
<dbReference type="HOGENOM" id="CLU_011290_1_1_10"/>
<dbReference type="Gene3D" id="2.130.10.120">
    <property type="entry name" value="Prolyl oligopeptidase, N-terminal domain"/>
    <property type="match status" value="1"/>
</dbReference>
<dbReference type="Pfam" id="PF02897">
    <property type="entry name" value="Peptidase_S9_N"/>
    <property type="match status" value="1"/>
</dbReference>
<evidence type="ECO:0000256" key="5">
    <source>
        <dbReference type="ARBA" id="ARBA00022825"/>
    </source>
</evidence>
<dbReference type="InterPro" id="IPR001375">
    <property type="entry name" value="Peptidase_S9_cat"/>
</dbReference>
<keyword evidence="5" id="KW-0720">Serine protease</keyword>
<feature type="domain" description="Peptidase S9A N-terminal" evidence="8">
    <location>
        <begin position="36"/>
        <end position="449"/>
    </location>
</feature>
<dbReference type="STRING" id="1166018.FAES_3858"/>
<organism evidence="9 10">
    <name type="scientific">Fibrella aestuarina BUZ 2</name>
    <dbReference type="NCBI Taxonomy" id="1166018"/>
    <lineage>
        <taxon>Bacteria</taxon>
        <taxon>Pseudomonadati</taxon>
        <taxon>Bacteroidota</taxon>
        <taxon>Cytophagia</taxon>
        <taxon>Cytophagales</taxon>
        <taxon>Spirosomataceae</taxon>
        <taxon>Fibrella</taxon>
    </lineage>
</organism>
<dbReference type="PANTHER" id="PTHR42881:SF2">
    <property type="entry name" value="PROLYL ENDOPEPTIDASE"/>
    <property type="match status" value="1"/>
</dbReference>
<comment type="catalytic activity">
    <reaction evidence="1">
        <text>Hydrolysis of Pro-|-Xaa &gt;&gt; Ala-|-Xaa in oligopeptides.</text>
        <dbReference type="EC" id="3.4.21.26"/>
    </reaction>
</comment>
<dbReference type="PATRIC" id="fig|1166018.3.peg.803"/>
<protein>
    <recommendedName>
        <fullName evidence="2">prolyl oligopeptidase</fullName>
        <ecNumber evidence="2">3.4.21.26</ecNumber>
    </recommendedName>
</protein>
<dbReference type="eggNOG" id="COG1770">
    <property type="taxonomic scope" value="Bacteria"/>
</dbReference>
<dbReference type="InterPro" id="IPR051167">
    <property type="entry name" value="Prolyl_oligopep/macrocyclase"/>
</dbReference>
<keyword evidence="6" id="KW-0732">Signal</keyword>
<proteinExistence type="predicted"/>
<keyword evidence="3" id="KW-0645">Protease</keyword>
<dbReference type="InterPro" id="IPR023302">
    <property type="entry name" value="Pept_S9A_N"/>
</dbReference>
<accession>I0KCL1</accession>
<dbReference type="GO" id="GO:0005829">
    <property type="term" value="C:cytosol"/>
    <property type="evidence" value="ECO:0007669"/>
    <property type="project" value="TreeGrafter"/>
</dbReference>
<evidence type="ECO:0000256" key="3">
    <source>
        <dbReference type="ARBA" id="ARBA00022670"/>
    </source>
</evidence>
<evidence type="ECO:0000256" key="4">
    <source>
        <dbReference type="ARBA" id="ARBA00022801"/>
    </source>
</evidence>
<feature type="domain" description="Peptidase S9 prolyl oligopeptidase catalytic" evidence="7">
    <location>
        <begin position="512"/>
        <end position="721"/>
    </location>
</feature>
<dbReference type="Pfam" id="PF00326">
    <property type="entry name" value="Peptidase_S9"/>
    <property type="match status" value="1"/>
</dbReference>
<evidence type="ECO:0000256" key="2">
    <source>
        <dbReference type="ARBA" id="ARBA00011897"/>
    </source>
</evidence>
<reference evidence="9 10" key="1">
    <citation type="journal article" date="2012" name="J. Bacteriol.">
        <title>Genome Sequence of Fibrella aestuarina BUZ 2T, a Filamentous Marine Bacterium.</title>
        <authorList>
            <person name="Filippini M."/>
            <person name="Qi W."/>
            <person name="Blom J."/>
            <person name="Goesmann A."/>
            <person name="Smits T.H."/>
            <person name="Bagheri H.C."/>
        </authorList>
    </citation>
    <scope>NUCLEOTIDE SEQUENCE [LARGE SCALE GENOMIC DNA]</scope>
    <source>
        <strain evidence="10">BUZ 2T</strain>
    </source>
</reference>
<dbReference type="KEGG" id="fae:FAES_3858"/>
<evidence type="ECO:0000259" key="7">
    <source>
        <dbReference type="Pfam" id="PF00326"/>
    </source>
</evidence>
<name>I0KCL1_9BACT</name>
<evidence type="ECO:0000313" key="10">
    <source>
        <dbReference type="Proteomes" id="UP000011058"/>
    </source>
</evidence>
<dbReference type="Proteomes" id="UP000011058">
    <property type="component" value="Chromosome"/>
</dbReference>
<dbReference type="Gene3D" id="3.40.50.1820">
    <property type="entry name" value="alpha/beta hydrolase"/>
    <property type="match status" value="1"/>
</dbReference>
<feature type="signal peptide" evidence="6">
    <location>
        <begin position="1"/>
        <end position="29"/>
    </location>
</feature>
<dbReference type="PANTHER" id="PTHR42881">
    <property type="entry name" value="PROLYL ENDOPEPTIDASE"/>
    <property type="match status" value="1"/>
</dbReference>
<dbReference type="EC" id="3.4.21.26" evidence="2"/>
<dbReference type="SUPFAM" id="SSF53474">
    <property type="entry name" value="alpha/beta-Hydrolases"/>
    <property type="match status" value="1"/>
</dbReference>
<keyword evidence="4 9" id="KW-0378">Hydrolase</keyword>
<evidence type="ECO:0000256" key="1">
    <source>
        <dbReference type="ARBA" id="ARBA00001070"/>
    </source>
</evidence>
<dbReference type="EMBL" id="HE796683">
    <property type="protein sequence ID" value="CCH01864.1"/>
    <property type="molecule type" value="Genomic_DNA"/>
</dbReference>
<keyword evidence="10" id="KW-1185">Reference proteome</keyword>
<evidence type="ECO:0000259" key="8">
    <source>
        <dbReference type="Pfam" id="PF02897"/>
    </source>
</evidence>
<dbReference type="InterPro" id="IPR029058">
    <property type="entry name" value="AB_hydrolase_fold"/>
</dbReference>
<dbReference type="GO" id="GO:0004252">
    <property type="term" value="F:serine-type endopeptidase activity"/>
    <property type="evidence" value="ECO:0007669"/>
    <property type="project" value="UniProtKB-EC"/>
</dbReference>
<sequence>MSNLVNKLSFTMKTNLLLGCLLASLQGLAQPAPLPATPQRPVTDTYFGKTVVDNYRWLEDMNSDETKAWFKAQGDYTTATLDRIPGRDKLIQTFVDYDKRLAVRYGEIKRRGDTYFYRKTLPSEQAGKLYMRQGKTGPETLLFDPSTYEKGKTYMMTAFNPSSDGKKLIVGLQEGGAELSTIRTMDVPTKSGTPPAFRPESITAVFGGEVSWLPDNSGFLYTPNNSMDTKDPQGNLNTKGRLHKLGTAPATDPELFSIAKNPDFGIQPDQYPVMFYSDDQTQVYGYLGTVDRRATAWVAPASEVGKPTIAWKRLCTVTDSVNSFLKLGNRLFVQSVKGAPNGQILVTDANNPNVATATVLLPESKLNITRMASSKDFLFVILSDGINEKIRQFDSRTNQWADVPMPGTGTMGIEFYEAPRSNEVLVYSTSWNDPGTLYDYNPETRKLTTSTFHVPINYPGVADLVVEEVELPSHDGTMVPLSIVYKKGLKRDGSAACLMSGYGAYGISGTPYFSRRNLALLNMGVVLAETHPRGGSEKGQAWYKAGYKTTKPNTWKDFIASGEYLIKNGYTSAGKLIGMGTSAGGVLIGRAITERPDLFAAAISNVSCSNALRMENSPNGPINAAEFGTVKDSTECMALYEMDAFQHVKEGTNYPAVLCVGGMNDPRVIAWQPGKLAAALQAASTSGRPVLMQVNYDNGHFTEDKQVTFRNFANMFAFGLWQAGHPDFQPVGVAKK</sequence>
<dbReference type="GO" id="GO:0070012">
    <property type="term" value="F:oligopeptidase activity"/>
    <property type="evidence" value="ECO:0007669"/>
    <property type="project" value="TreeGrafter"/>
</dbReference>
<evidence type="ECO:0000313" key="9">
    <source>
        <dbReference type="EMBL" id="CCH01864.1"/>
    </source>
</evidence>
<feature type="chain" id="PRO_5003630592" description="prolyl oligopeptidase" evidence="6">
    <location>
        <begin position="30"/>
        <end position="736"/>
    </location>
</feature>